<organism evidence="1 2">
    <name type="scientific">Periplaneta americana</name>
    <name type="common">American cockroach</name>
    <name type="synonym">Blatta americana</name>
    <dbReference type="NCBI Taxonomy" id="6978"/>
    <lineage>
        <taxon>Eukaryota</taxon>
        <taxon>Metazoa</taxon>
        <taxon>Ecdysozoa</taxon>
        <taxon>Arthropoda</taxon>
        <taxon>Hexapoda</taxon>
        <taxon>Insecta</taxon>
        <taxon>Pterygota</taxon>
        <taxon>Neoptera</taxon>
        <taxon>Polyneoptera</taxon>
        <taxon>Dictyoptera</taxon>
        <taxon>Blattodea</taxon>
        <taxon>Blattoidea</taxon>
        <taxon>Blattidae</taxon>
        <taxon>Blattinae</taxon>
        <taxon>Periplaneta</taxon>
    </lineage>
</organism>
<gene>
    <name evidence="1" type="ORF">ANN_08757</name>
</gene>
<accession>A0ABQ8T3Q3</accession>
<evidence type="ECO:0000313" key="2">
    <source>
        <dbReference type="Proteomes" id="UP001148838"/>
    </source>
</evidence>
<comment type="caution">
    <text evidence="1">The sequence shown here is derived from an EMBL/GenBank/DDBJ whole genome shotgun (WGS) entry which is preliminary data.</text>
</comment>
<dbReference type="Proteomes" id="UP001148838">
    <property type="component" value="Unassembled WGS sequence"/>
</dbReference>
<sequence length="130" mass="15161">MPWMNQIKYLGIIMDSHLNFRDHIQSLLRKANGLIVRHYPILAALTPDNLRLTVETLASGRRQRRSQIRLFPSLYDATLELIGIVTSSASQLQGLTREYAFGDVWVQKINYYCRQKSRKDNRTDKYISSM</sequence>
<keyword evidence="2" id="KW-1185">Reference proteome</keyword>
<proteinExistence type="predicted"/>
<reference evidence="1 2" key="1">
    <citation type="journal article" date="2022" name="Allergy">
        <title>Genome assembly and annotation of Periplaneta americana reveal a comprehensive cockroach allergen profile.</title>
        <authorList>
            <person name="Wang L."/>
            <person name="Xiong Q."/>
            <person name="Saelim N."/>
            <person name="Wang L."/>
            <person name="Nong W."/>
            <person name="Wan A.T."/>
            <person name="Shi M."/>
            <person name="Liu X."/>
            <person name="Cao Q."/>
            <person name="Hui J.H.L."/>
            <person name="Sookrung N."/>
            <person name="Leung T.F."/>
            <person name="Tungtrongchitr A."/>
            <person name="Tsui S.K.W."/>
        </authorList>
    </citation>
    <scope>NUCLEOTIDE SEQUENCE [LARGE SCALE GENOMIC DNA]</scope>
    <source>
        <strain evidence="1">PWHHKU_190912</strain>
    </source>
</reference>
<name>A0ABQ8T3Q3_PERAM</name>
<evidence type="ECO:0000313" key="1">
    <source>
        <dbReference type="EMBL" id="KAJ4440611.1"/>
    </source>
</evidence>
<dbReference type="EMBL" id="JAJSOF020000017">
    <property type="protein sequence ID" value="KAJ4440611.1"/>
    <property type="molecule type" value="Genomic_DNA"/>
</dbReference>
<protein>
    <submittedName>
        <fullName evidence="1">Uncharacterized protein</fullName>
    </submittedName>
</protein>